<feature type="region of interest" description="Disordered" evidence="1">
    <location>
        <begin position="163"/>
        <end position="212"/>
    </location>
</feature>
<evidence type="ECO:0000256" key="1">
    <source>
        <dbReference type="SAM" id="MobiDB-lite"/>
    </source>
</evidence>
<proteinExistence type="predicted"/>
<reference evidence="4" key="1">
    <citation type="submission" date="2025-08" db="UniProtKB">
        <authorList>
            <consortium name="RefSeq"/>
        </authorList>
    </citation>
    <scope>IDENTIFICATION</scope>
    <source>
        <tissue evidence="4">Gonads</tissue>
    </source>
</reference>
<feature type="region of interest" description="Disordered" evidence="1">
    <location>
        <begin position="69"/>
        <end position="150"/>
    </location>
</feature>
<dbReference type="OrthoDB" id="10635687at2759"/>
<dbReference type="Proteomes" id="UP000504635">
    <property type="component" value="Unplaced"/>
</dbReference>
<dbReference type="GeneID" id="115884860"/>
<feature type="compositionally biased region" description="Polar residues" evidence="1">
    <location>
        <begin position="169"/>
        <end position="205"/>
    </location>
</feature>
<evidence type="ECO:0000313" key="3">
    <source>
        <dbReference type="Proteomes" id="UP000504635"/>
    </source>
</evidence>
<feature type="compositionally biased region" description="Polar residues" evidence="1">
    <location>
        <begin position="128"/>
        <end position="150"/>
    </location>
</feature>
<protein>
    <submittedName>
        <fullName evidence="4">Uncharacterized protein LOC115884860 isoform X1</fullName>
    </submittedName>
</protein>
<organism evidence="3 4">
    <name type="scientific">Sitophilus oryzae</name>
    <name type="common">Rice weevil</name>
    <name type="synonym">Curculio oryzae</name>
    <dbReference type="NCBI Taxonomy" id="7048"/>
    <lineage>
        <taxon>Eukaryota</taxon>
        <taxon>Metazoa</taxon>
        <taxon>Ecdysozoa</taxon>
        <taxon>Arthropoda</taxon>
        <taxon>Hexapoda</taxon>
        <taxon>Insecta</taxon>
        <taxon>Pterygota</taxon>
        <taxon>Neoptera</taxon>
        <taxon>Endopterygota</taxon>
        <taxon>Coleoptera</taxon>
        <taxon>Polyphaga</taxon>
        <taxon>Cucujiformia</taxon>
        <taxon>Curculionidae</taxon>
        <taxon>Dryophthorinae</taxon>
        <taxon>Sitophilus</taxon>
    </lineage>
</organism>
<dbReference type="KEGG" id="soy:115884860"/>
<accession>A0A6J2Y917</accession>
<evidence type="ECO:0000256" key="2">
    <source>
        <dbReference type="SAM" id="SignalP"/>
    </source>
</evidence>
<feature type="compositionally biased region" description="Low complexity" evidence="1">
    <location>
        <begin position="89"/>
        <end position="102"/>
    </location>
</feature>
<sequence>MNHQNILILAGFISMVSLSNSLPLTLQNTSEDYADLTKDTETKPKKATEVEPSQPNIVLVAIPANSLTTSTEDSKYYSPSVGNSENEPTSTQDTQYSSSSISNPEYEHQQHGIAKREASSGTEDYKYHSSSVVNSENEPISTQDTKYSSKSINDSEYELQQRGVVKTQAPGTSEDSKYTSPSTGRSENEPSPTQGTKYSPLSTGDSEYKPQQHGIVKRQAPGGFFVYRPLFRFRRVQTGRSRGNRPSRDNALVGYLSDRDLYPTLA</sequence>
<gene>
    <name evidence="4" type="primary">LOC115884860</name>
</gene>
<dbReference type="RefSeq" id="XP_030759430.1">
    <property type="nucleotide sequence ID" value="XM_030903570.1"/>
</dbReference>
<name>A0A6J2Y917_SITOR</name>
<evidence type="ECO:0000313" key="4">
    <source>
        <dbReference type="RefSeq" id="XP_030759430.1"/>
    </source>
</evidence>
<feature type="signal peptide" evidence="2">
    <location>
        <begin position="1"/>
        <end position="21"/>
    </location>
</feature>
<keyword evidence="3" id="KW-1185">Reference proteome</keyword>
<dbReference type="AlphaFoldDB" id="A0A6J2Y917"/>
<keyword evidence="2" id="KW-0732">Signal</keyword>
<feature type="chain" id="PRO_5027098679" evidence="2">
    <location>
        <begin position="22"/>
        <end position="266"/>
    </location>
</feature>
<feature type="compositionally biased region" description="Basic and acidic residues" evidence="1">
    <location>
        <begin position="105"/>
        <end position="127"/>
    </location>
</feature>